<dbReference type="AlphaFoldDB" id="A0A415ITD9"/>
<dbReference type="EMBL" id="QROI01000034">
    <property type="protein sequence ID" value="RHL10885.1"/>
    <property type="molecule type" value="Genomic_DNA"/>
</dbReference>
<evidence type="ECO:0000313" key="2">
    <source>
        <dbReference type="Proteomes" id="UP000284916"/>
    </source>
</evidence>
<dbReference type="RefSeq" id="WP_118442003.1">
    <property type="nucleotide sequence ID" value="NZ_QROD01000034.1"/>
</dbReference>
<dbReference type="Proteomes" id="UP000284916">
    <property type="component" value="Unassembled WGS sequence"/>
</dbReference>
<reference evidence="1 2" key="1">
    <citation type="submission" date="2018-08" db="EMBL/GenBank/DDBJ databases">
        <title>A genome reference for cultivated species of the human gut microbiota.</title>
        <authorList>
            <person name="Zou Y."/>
            <person name="Xue W."/>
            <person name="Luo G."/>
        </authorList>
    </citation>
    <scope>NUCLEOTIDE SEQUENCE [LARGE SCALE GENOMIC DNA]</scope>
    <source>
        <strain evidence="1 2">AF39-11</strain>
    </source>
</reference>
<comment type="caution">
    <text evidence="1">The sequence shown here is derived from an EMBL/GenBank/DDBJ whole genome shotgun (WGS) entry which is preliminary data.</text>
</comment>
<proteinExistence type="predicted"/>
<protein>
    <recommendedName>
        <fullName evidence="3">DUF3874 domain-containing protein</fullName>
    </recommendedName>
</protein>
<name>A0A415ITD9_9BACT</name>
<organism evidence="1 2">
    <name type="scientific">Phocaeicola plebeius</name>
    <dbReference type="NCBI Taxonomy" id="310297"/>
    <lineage>
        <taxon>Bacteria</taxon>
        <taxon>Pseudomonadati</taxon>
        <taxon>Bacteroidota</taxon>
        <taxon>Bacteroidia</taxon>
        <taxon>Bacteroidales</taxon>
        <taxon>Bacteroidaceae</taxon>
        <taxon>Phocaeicola</taxon>
    </lineage>
</organism>
<evidence type="ECO:0008006" key="3">
    <source>
        <dbReference type="Google" id="ProtNLM"/>
    </source>
</evidence>
<gene>
    <name evidence="1" type="ORF">DW035_14930</name>
</gene>
<evidence type="ECO:0000313" key="1">
    <source>
        <dbReference type="EMBL" id="RHL10885.1"/>
    </source>
</evidence>
<accession>A0A415ITD9</accession>
<sequence>MEEGVEFEVLVLQQYCEQWLPAKEVTDYTVFKTSQQIQDELSEMVDISINDITFNLLKIGFKIAINPEGKPAWMMQRR</sequence>